<dbReference type="EMBL" id="JARKNE010000012">
    <property type="protein sequence ID" value="KAK5777548.1"/>
    <property type="molecule type" value="Genomic_DNA"/>
</dbReference>
<reference evidence="1 2" key="1">
    <citation type="submission" date="2023-03" db="EMBL/GenBank/DDBJ databases">
        <title>WGS of Gossypium arboreum.</title>
        <authorList>
            <person name="Yu D."/>
        </authorList>
    </citation>
    <scope>NUCLEOTIDE SEQUENCE [LARGE SCALE GENOMIC DNA]</scope>
    <source>
        <tissue evidence="1">Leaf</tissue>
    </source>
</reference>
<evidence type="ECO:0000313" key="2">
    <source>
        <dbReference type="Proteomes" id="UP001358586"/>
    </source>
</evidence>
<accession>A0ABR0MUA6</accession>
<keyword evidence="2" id="KW-1185">Reference proteome</keyword>
<protein>
    <submittedName>
        <fullName evidence="1">Uncharacterized protein</fullName>
    </submittedName>
</protein>
<gene>
    <name evidence="1" type="ORF">PVK06_045515</name>
</gene>
<dbReference type="Proteomes" id="UP001358586">
    <property type="component" value="Chromosome 12"/>
</dbReference>
<sequence>MLGLSSKIGAASVGAASDGVAVVAIKLLVTEFLGYSSPWEQSCSLYDKGRLSPTVILGGFRMVPSPFTCGACGVVTCWTGDFSTIMMVEGTNTSDLGNWQRCD</sequence>
<name>A0ABR0MUA6_GOSAR</name>
<proteinExistence type="predicted"/>
<organism evidence="1 2">
    <name type="scientific">Gossypium arboreum</name>
    <name type="common">Tree cotton</name>
    <name type="synonym">Gossypium nanking</name>
    <dbReference type="NCBI Taxonomy" id="29729"/>
    <lineage>
        <taxon>Eukaryota</taxon>
        <taxon>Viridiplantae</taxon>
        <taxon>Streptophyta</taxon>
        <taxon>Embryophyta</taxon>
        <taxon>Tracheophyta</taxon>
        <taxon>Spermatophyta</taxon>
        <taxon>Magnoliopsida</taxon>
        <taxon>eudicotyledons</taxon>
        <taxon>Gunneridae</taxon>
        <taxon>Pentapetalae</taxon>
        <taxon>rosids</taxon>
        <taxon>malvids</taxon>
        <taxon>Malvales</taxon>
        <taxon>Malvaceae</taxon>
        <taxon>Malvoideae</taxon>
        <taxon>Gossypium</taxon>
    </lineage>
</organism>
<evidence type="ECO:0000313" key="1">
    <source>
        <dbReference type="EMBL" id="KAK5777548.1"/>
    </source>
</evidence>
<comment type="caution">
    <text evidence="1">The sequence shown here is derived from an EMBL/GenBank/DDBJ whole genome shotgun (WGS) entry which is preliminary data.</text>
</comment>